<dbReference type="GO" id="GO:0030729">
    <property type="term" value="F:acetoacetate-CoA ligase activity"/>
    <property type="evidence" value="ECO:0007669"/>
    <property type="project" value="InterPro"/>
</dbReference>
<keyword evidence="3" id="KW-0547">Nucleotide-binding</keyword>
<evidence type="ECO:0000259" key="5">
    <source>
        <dbReference type="Pfam" id="PF00501"/>
    </source>
</evidence>
<dbReference type="InterPro" id="IPR045851">
    <property type="entry name" value="AMP-bd_C_sf"/>
</dbReference>
<accession>A0A0D8HER5</accession>
<evidence type="ECO:0000256" key="2">
    <source>
        <dbReference type="ARBA" id="ARBA00022598"/>
    </source>
</evidence>
<dbReference type="PROSITE" id="PS00455">
    <property type="entry name" value="AMP_BINDING"/>
    <property type="match status" value="1"/>
</dbReference>
<organism evidence="6 7">
    <name type="scientific">Acidithrix ferrooxidans</name>
    <dbReference type="NCBI Taxonomy" id="1280514"/>
    <lineage>
        <taxon>Bacteria</taxon>
        <taxon>Bacillati</taxon>
        <taxon>Actinomycetota</taxon>
        <taxon>Acidimicrobiia</taxon>
        <taxon>Acidimicrobiales</taxon>
        <taxon>Acidimicrobiaceae</taxon>
        <taxon>Acidithrix</taxon>
    </lineage>
</organism>
<dbReference type="Proteomes" id="UP000032360">
    <property type="component" value="Unassembled WGS sequence"/>
</dbReference>
<evidence type="ECO:0000256" key="3">
    <source>
        <dbReference type="ARBA" id="ARBA00022741"/>
    </source>
</evidence>
<dbReference type="InterPro" id="IPR005914">
    <property type="entry name" value="Acac_CoA_synth"/>
</dbReference>
<dbReference type="Gene3D" id="3.30.300.30">
    <property type="match status" value="1"/>
</dbReference>
<dbReference type="GO" id="GO:0006629">
    <property type="term" value="P:lipid metabolic process"/>
    <property type="evidence" value="ECO:0007669"/>
    <property type="project" value="InterPro"/>
</dbReference>
<proteinExistence type="inferred from homology"/>
<dbReference type="NCBIfam" id="TIGR01217">
    <property type="entry name" value="ac_ac_CoA_syn"/>
    <property type="match status" value="1"/>
</dbReference>
<protein>
    <submittedName>
        <fullName evidence="6">Acetyl-coenzyme A synthetase</fullName>
        <ecNumber evidence="6">6.2.1.1</ecNumber>
    </submittedName>
</protein>
<dbReference type="PANTHER" id="PTHR42921:SF1">
    <property type="entry name" value="ACETOACETYL-COA SYNTHETASE"/>
    <property type="match status" value="1"/>
</dbReference>
<dbReference type="EMBL" id="JXYS01000089">
    <property type="protein sequence ID" value="KJF16307.1"/>
    <property type="molecule type" value="Genomic_DNA"/>
</dbReference>
<evidence type="ECO:0000313" key="7">
    <source>
        <dbReference type="Proteomes" id="UP000032360"/>
    </source>
</evidence>
<keyword evidence="7" id="KW-1185">Reference proteome</keyword>
<dbReference type="GO" id="GO:0003987">
    <property type="term" value="F:acetate-CoA ligase activity"/>
    <property type="evidence" value="ECO:0007669"/>
    <property type="project" value="UniProtKB-EC"/>
</dbReference>
<evidence type="ECO:0000256" key="4">
    <source>
        <dbReference type="ARBA" id="ARBA00022840"/>
    </source>
</evidence>
<dbReference type="EC" id="6.2.1.1" evidence="6"/>
<dbReference type="Gene3D" id="3.40.50.12780">
    <property type="entry name" value="N-terminal domain of ligase-like"/>
    <property type="match status" value="1"/>
</dbReference>
<dbReference type="PANTHER" id="PTHR42921">
    <property type="entry name" value="ACETOACETYL-COA SYNTHETASE"/>
    <property type="match status" value="1"/>
</dbReference>
<dbReference type="InterPro" id="IPR020845">
    <property type="entry name" value="AMP-binding_CS"/>
</dbReference>
<dbReference type="OrthoDB" id="9803968at2"/>
<sequence length="673" mass="74167">MTDKAKAMVSEGEVLARFDQAIAKSSNLAAFMDWLNRNIGSQFENYDQLWRFSVENLERFWTLWWAFIDPVFGQSDLGRSSISNIGFDPTLVLDSRDQPASGFFEGQRCNYASYSLARCDDAIAIVVVSEQNETKVTFRELNALVAAFSKRLRDRGVRAGDGVVGYLPNSLEALVAFLAAASIGAIWSSCSPDFGSSAVADRFIQLKPKVLVAVSSYSYGGKVFDRSSEVRDICGALGANLELLIVDHTESFVEDRFGVFATAEFMEPIEGLDRPQFEDLDFNHPLWVLYSSGTTGMPKAIVHSHGGIFLEHTKALSLHCDIRDGDLFFWFTTTGWMMWNFLISGLLVGSGILLFDGSPGYKDLYRLFDIAASKKVTFLGVSAPFITSCQKANITPKQRYDLRGLRTIGSTGAPLSPEGFSWIYENVADGVAVASVSGGTDLCTAFLLSTPFHDTKAGVLNVAGLGAFVIAANSEGQGVVDEVGELVIVDPMPSMPIYFLNDPSGEKLHDAYFSTYPNMWRHGDWVKERSDGSFVIYGRSDSTLNRGGVRMGTADFYRVIEMIPMIVDSMIIDTSRLGNDGKLVLLVVIEAGGVFTDGLRSEIRTRIREELSPRHVPDLIVEVSAIPRTLNGKKMEVPIRRLLLGEEIDKVASRGSMANPDLILEYQDLKDRL</sequence>
<dbReference type="PATRIC" id="fig|1280514.3.peg.3783"/>
<evidence type="ECO:0000256" key="1">
    <source>
        <dbReference type="ARBA" id="ARBA00006432"/>
    </source>
</evidence>
<dbReference type="InterPro" id="IPR000873">
    <property type="entry name" value="AMP-dep_synth/lig_dom"/>
</dbReference>
<dbReference type="Pfam" id="PF00501">
    <property type="entry name" value="AMP-binding"/>
    <property type="match status" value="1"/>
</dbReference>
<dbReference type="SUPFAM" id="SSF56801">
    <property type="entry name" value="Acetyl-CoA synthetase-like"/>
    <property type="match status" value="1"/>
</dbReference>
<dbReference type="GO" id="GO:0005524">
    <property type="term" value="F:ATP binding"/>
    <property type="evidence" value="ECO:0007669"/>
    <property type="project" value="UniProtKB-KW"/>
</dbReference>
<dbReference type="STRING" id="1280514.AXFE_28710"/>
<feature type="domain" description="AMP-dependent synthetase/ligase" evidence="5">
    <location>
        <begin position="119"/>
        <end position="491"/>
    </location>
</feature>
<dbReference type="AlphaFoldDB" id="A0A0D8HER5"/>
<comment type="caution">
    <text evidence="6">The sequence shown here is derived from an EMBL/GenBank/DDBJ whole genome shotgun (WGS) entry which is preliminary data.</text>
</comment>
<keyword evidence="4" id="KW-0067">ATP-binding</keyword>
<keyword evidence="2 6" id="KW-0436">Ligase</keyword>
<dbReference type="NCBIfam" id="NF002937">
    <property type="entry name" value="PRK03584.1"/>
    <property type="match status" value="1"/>
</dbReference>
<reference evidence="6 7" key="1">
    <citation type="submission" date="2015-01" db="EMBL/GenBank/DDBJ databases">
        <title>Draft genome of the acidophilic iron oxidizer Acidithrix ferrooxidans strain Py-F3.</title>
        <authorList>
            <person name="Poehlein A."/>
            <person name="Eisen S."/>
            <person name="Schloemann M."/>
            <person name="Johnson B.D."/>
            <person name="Daniel R."/>
            <person name="Muehling M."/>
        </authorList>
    </citation>
    <scope>NUCLEOTIDE SEQUENCE [LARGE SCALE GENOMIC DNA]</scope>
    <source>
        <strain evidence="6 7">Py-F3</strain>
    </source>
</reference>
<name>A0A0D8HER5_9ACTN</name>
<dbReference type="RefSeq" id="WP_052606553.1">
    <property type="nucleotide sequence ID" value="NZ_JXYS01000089.1"/>
</dbReference>
<gene>
    <name evidence="6" type="primary">acs</name>
    <name evidence="6" type="ORF">AXFE_28710</name>
</gene>
<dbReference type="InterPro" id="IPR042099">
    <property type="entry name" value="ANL_N_sf"/>
</dbReference>
<comment type="similarity">
    <text evidence="1">Belongs to the ATP-dependent AMP-binding enzyme family.</text>
</comment>
<evidence type="ECO:0000313" key="6">
    <source>
        <dbReference type="EMBL" id="KJF16307.1"/>
    </source>
</evidence>